<dbReference type="Pfam" id="PF01965">
    <property type="entry name" value="DJ-1_PfpI"/>
    <property type="match status" value="1"/>
</dbReference>
<dbReference type="PANTHER" id="PTHR43130:SF3">
    <property type="entry name" value="HTH-TYPE TRANSCRIPTIONAL REGULATOR RV1931C"/>
    <property type="match status" value="1"/>
</dbReference>
<dbReference type="Proteomes" id="UP000657372">
    <property type="component" value="Unassembled WGS sequence"/>
</dbReference>
<dbReference type="EMBL" id="JADOEL010000005">
    <property type="protein sequence ID" value="MBF8177730.1"/>
    <property type="molecule type" value="Genomic_DNA"/>
</dbReference>
<keyword evidence="3" id="KW-1185">Reference proteome</keyword>
<dbReference type="Gene3D" id="3.40.50.880">
    <property type="match status" value="1"/>
</dbReference>
<evidence type="ECO:0000313" key="3">
    <source>
        <dbReference type="Proteomes" id="UP000657372"/>
    </source>
</evidence>
<gene>
    <name evidence="2" type="ORF">IXC47_08565</name>
</gene>
<dbReference type="CDD" id="cd03139">
    <property type="entry name" value="GATase1_PfpI_2"/>
    <property type="match status" value="1"/>
</dbReference>
<feature type="domain" description="DJ-1/PfpI" evidence="1">
    <location>
        <begin position="27"/>
        <end position="173"/>
    </location>
</feature>
<dbReference type="PANTHER" id="PTHR43130">
    <property type="entry name" value="ARAC-FAMILY TRANSCRIPTIONAL REGULATOR"/>
    <property type="match status" value="1"/>
</dbReference>
<organism evidence="2 3">
    <name type="scientific">Herminiimonas contaminans</name>
    <dbReference type="NCBI Taxonomy" id="1111140"/>
    <lineage>
        <taxon>Bacteria</taxon>
        <taxon>Pseudomonadati</taxon>
        <taxon>Pseudomonadota</taxon>
        <taxon>Betaproteobacteria</taxon>
        <taxon>Burkholderiales</taxon>
        <taxon>Oxalobacteraceae</taxon>
        <taxon>Herminiimonas</taxon>
    </lineage>
</organism>
<evidence type="ECO:0000313" key="2">
    <source>
        <dbReference type="EMBL" id="MBF8177730.1"/>
    </source>
</evidence>
<proteinExistence type="predicted"/>
<sequence>MKFGIFVYPDVEPVDLATFGVLSMARRAYPDIQIHTIAPTSGEVLLANGLRVIAEYGVDDAPAFDVIVVTGGAGWKEQVKNPATLAFLKARSRDTIMTSVCTGGMILAAAGVLNGKQATTKCEVIPPEISPLSLMKEQYKDIATVHSSVVDQQTVVTGGGVTLCIDVMLHLLKTRISPEVANETARIIEYSRAWQANKAALPPIES</sequence>
<comment type="caution">
    <text evidence="2">The sequence shown here is derived from an EMBL/GenBank/DDBJ whole genome shotgun (WGS) entry which is preliminary data.</text>
</comment>
<dbReference type="InterPro" id="IPR029062">
    <property type="entry name" value="Class_I_gatase-like"/>
</dbReference>
<name>A0ABS0ESA9_9BURK</name>
<reference evidence="2 3" key="1">
    <citation type="submission" date="2020-11" db="EMBL/GenBank/DDBJ databases">
        <title>WGS of Herminiimonas contaminans strain Marseille-Q4544 isolated from planarians Schmidtea mediterranea.</title>
        <authorList>
            <person name="Kangale L."/>
        </authorList>
    </citation>
    <scope>NUCLEOTIDE SEQUENCE [LARGE SCALE GENOMIC DNA]</scope>
    <source>
        <strain evidence="2 3">Marseille-Q4544</strain>
    </source>
</reference>
<dbReference type="SUPFAM" id="SSF52317">
    <property type="entry name" value="Class I glutamine amidotransferase-like"/>
    <property type="match status" value="1"/>
</dbReference>
<accession>A0ABS0ESA9</accession>
<dbReference type="InterPro" id="IPR002818">
    <property type="entry name" value="DJ-1/PfpI"/>
</dbReference>
<evidence type="ECO:0000259" key="1">
    <source>
        <dbReference type="Pfam" id="PF01965"/>
    </source>
</evidence>
<dbReference type="RefSeq" id="WP_195875311.1">
    <property type="nucleotide sequence ID" value="NZ_JADOEL010000005.1"/>
</dbReference>
<protein>
    <submittedName>
        <fullName evidence="2">DJ-1/PfpI family protein</fullName>
    </submittedName>
</protein>
<dbReference type="InterPro" id="IPR052158">
    <property type="entry name" value="INH-QAR"/>
</dbReference>